<dbReference type="GO" id="GO:0016747">
    <property type="term" value="F:acyltransferase activity, transferring groups other than amino-acyl groups"/>
    <property type="evidence" value="ECO:0007669"/>
    <property type="project" value="InterPro"/>
</dbReference>
<dbReference type="KEGG" id="mmc:Mmcs_0955"/>
<evidence type="ECO:0000259" key="2">
    <source>
        <dbReference type="Pfam" id="PF01757"/>
    </source>
</evidence>
<evidence type="ECO:0000313" key="3">
    <source>
        <dbReference type="EMBL" id="ABG07070.1"/>
    </source>
</evidence>
<evidence type="ECO:0000256" key="1">
    <source>
        <dbReference type="SAM" id="Phobius"/>
    </source>
</evidence>
<feature type="transmembrane region" description="Helical" evidence="1">
    <location>
        <begin position="87"/>
        <end position="109"/>
    </location>
</feature>
<dbReference type="EMBL" id="CP000384">
    <property type="protein sequence ID" value="ABG07070.1"/>
    <property type="molecule type" value="Genomic_DNA"/>
</dbReference>
<dbReference type="InterPro" id="IPR002656">
    <property type="entry name" value="Acyl_transf_3_dom"/>
</dbReference>
<feature type="transmembrane region" description="Helical" evidence="1">
    <location>
        <begin position="315"/>
        <end position="335"/>
    </location>
</feature>
<keyword evidence="1" id="KW-0812">Transmembrane</keyword>
<dbReference type="AlphaFoldDB" id="A0A5Q5BFV3"/>
<keyword evidence="1" id="KW-1133">Transmembrane helix</keyword>
<name>A0A5Q5BFV3_MYCSS</name>
<dbReference type="GO" id="GO:0000271">
    <property type="term" value="P:polysaccharide biosynthetic process"/>
    <property type="evidence" value="ECO:0007669"/>
    <property type="project" value="TreeGrafter"/>
</dbReference>
<proteinExistence type="predicted"/>
<feature type="transmembrane region" description="Helical" evidence="1">
    <location>
        <begin position="206"/>
        <end position="222"/>
    </location>
</feature>
<dbReference type="InterPro" id="IPR050879">
    <property type="entry name" value="Acyltransferase_3"/>
</dbReference>
<gene>
    <name evidence="3" type="ordered locus">Mmcs_0955</name>
</gene>
<accession>A0A5Q5BFV3</accession>
<feature type="transmembrane region" description="Helical" evidence="1">
    <location>
        <begin position="252"/>
        <end position="270"/>
    </location>
</feature>
<feature type="transmembrane region" description="Helical" evidence="1">
    <location>
        <begin position="138"/>
        <end position="161"/>
    </location>
</feature>
<feature type="transmembrane region" description="Helical" evidence="1">
    <location>
        <begin position="367"/>
        <end position="385"/>
    </location>
</feature>
<keyword evidence="1" id="KW-0472">Membrane</keyword>
<feature type="transmembrane region" description="Helical" evidence="1">
    <location>
        <begin position="47"/>
        <end position="66"/>
    </location>
</feature>
<dbReference type="PANTHER" id="PTHR23028">
    <property type="entry name" value="ACETYLTRANSFERASE"/>
    <property type="match status" value="1"/>
</dbReference>
<organism evidence="3">
    <name type="scientific">Mycobacterium sp. (strain MCS)</name>
    <dbReference type="NCBI Taxonomy" id="164756"/>
    <lineage>
        <taxon>Bacteria</taxon>
        <taxon>Bacillati</taxon>
        <taxon>Actinomycetota</taxon>
        <taxon>Actinomycetes</taxon>
        <taxon>Mycobacteriales</taxon>
        <taxon>Mycobacteriaceae</taxon>
        <taxon>Mycobacterium</taxon>
    </lineage>
</organism>
<feature type="domain" description="Acyltransferase 3" evidence="2">
    <location>
        <begin position="27"/>
        <end position="330"/>
    </location>
</feature>
<reference evidence="3" key="1">
    <citation type="submission" date="2006-06" db="EMBL/GenBank/DDBJ databases">
        <title>Complete sequence of chromosome of Mycobacterium sp. MCS.</title>
        <authorList>
            <consortium name="US DOE Joint Genome Institute"/>
            <person name="Copeland A."/>
            <person name="Lucas S."/>
            <person name="Lapidus A."/>
            <person name="Barry K."/>
            <person name="Detter J.C."/>
            <person name="Glavina del Rio T."/>
            <person name="Hammon N."/>
            <person name="Israni S."/>
            <person name="Dalin E."/>
            <person name="Tice H."/>
            <person name="Pitluck S."/>
            <person name="Martinez M."/>
            <person name="Schmutz J."/>
            <person name="Larimer F."/>
            <person name="Land M."/>
            <person name="Hauser L."/>
            <person name="Kyrpides N."/>
            <person name="Kim E."/>
            <person name="Miller C.D."/>
            <person name="Hughes J.E."/>
            <person name="Anderson A.J."/>
            <person name="Sims R.C."/>
            <person name="Richardson P."/>
        </authorList>
    </citation>
    <scope>NUCLEOTIDE SEQUENCE [LARGE SCALE GENOMIC DNA]</scope>
    <source>
        <strain evidence="3">MCS</strain>
    </source>
</reference>
<dbReference type="Pfam" id="PF01757">
    <property type="entry name" value="Acyl_transf_3"/>
    <property type="match status" value="1"/>
</dbReference>
<protein>
    <submittedName>
        <fullName evidence="3">Acyltransferase 3</fullName>
    </submittedName>
</protein>
<dbReference type="GO" id="GO:0016020">
    <property type="term" value="C:membrane"/>
    <property type="evidence" value="ECO:0007669"/>
    <property type="project" value="TreeGrafter"/>
</dbReference>
<keyword evidence="3" id="KW-0012">Acyltransferase</keyword>
<feature type="transmembrane region" description="Helical" evidence="1">
    <location>
        <begin position="229"/>
        <end position="246"/>
    </location>
</feature>
<feature type="transmembrane region" description="Helical" evidence="1">
    <location>
        <begin position="291"/>
        <end position="309"/>
    </location>
</feature>
<feature type="transmembrane region" description="Helical" evidence="1">
    <location>
        <begin position="168"/>
        <end position="186"/>
    </location>
</feature>
<keyword evidence="3" id="KW-0808">Transferase</keyword>
<dbReference type="PANTHER" id="PTHR23028:SF53">
    <property type="entry name" value="ACYL_TRANSF_3 DOMAIN-CONTAINING PROTEIN"/>
    <property type="match status" value="1"/>
</dbReference>
<sequence length="402" mass="43625">MATVVDRYRETARRRRRRAERANRRLDIQGLRMVAVLAVFADHLWGWPGGGFVGIDVFFVVSGYLVTTSLLSADTAKHFYWTRARRILPVAAVVLAATYVASLLVLAPARAQSVGKDVLFALFGVANWQPPAEDSPTAHFWALSVGEQFWLVWPLLLLLVGLLKARKAAVAATAVVIAASFAWALYETADNPAHAYLDTFARVWEFGVGALLAMAAAQLAQIPHTVKPLLSWAGLLLIVASMVVLGEAGFPAPWALLPVTGTALVLAAGVGGEPRFQPVLGNRVSTYVGDLSYALYLVHWPVIVLLAALMDRGPYFDICVVAFAFGLAIACHHFVETPLRNASRDAFRQARKDMERGLFHVERRTRYAAVGALVLIAIGLCAFAARPDAYQPHSTTVVTGGL</sequence>